<protein>
    <submittedName>
        <fullName evidence="2">Uncharacterized protein</fullName>
    </submittedName>
</protein>
<keyword evidence="1" id="KW-1133">Transmembrane helix</keyword>
<dbReference type="RefSeq" id="WP_006749861.1">
    <property type="nucleotide sequence ID" value="NZ_ABLC01000006.1"/>
</dbReference>
<name>B1F9D5_9BURK</name>
<reference evidence="2 3" key="1">
    <citation type="submission" date="2008-03" db="EMBL/GenBank/DDBJ databases">
        <title>Sequencing of the draft genome and assembly of Burkholderia ambifaria IOP40-10.</title>
        <authorList>
            <consortium name="US DOE Joint Genome Institute (JGI-PGF)"/>
            <person name="Copeland A."/>
            <person name="Lucas S."/>
            <person name="Lapidus A."/>
            <person name="Glavina del Rio T."/>
            <person name="Dalin E."/>
            <person name="Tice H."/>
            <person name="Bruce D."/>
            <person name="Goodwin L."/>
            <person name="Pitluck S."/>
            <person name="Larimer F."/>
            <person name="Land M.L."/>
            <person name="Hauser L."/>
            <person name="Tiedje J."/>
            <person name="Richardson P."/>
        </authorList>
    </citation>
    <scope>NUCLEOTIDE SEQUENCE [LARGE SCALE GENOMIC DNA]</scope>
    <source>
        <strain evidence="2 3">IOP40-10</strain>
    </source>
</reference>
<feature type="transmembrane region" description="Helical" evidence="1">
    <location>
        <begin position="17"/>
        <end position="35"/>
    </location>
</feature>
<sequence length="121" mass="13534">MFLIEPYWQGGTIRGELHALALSIVGGAVMLLLLARTEPGAKFGTQFLRYLFALIGGTAANVILTWAFWALKLPIMNGTIRRDLMAENYWLGPSILVYAVVVWLSYRGSLRREKIHAAKNI</sequence>
<evidence type="ECO:0000256" key="1">
    <source>
        <dbReference type="SAM" id="Phobius"/>
    </source>
</evidence>
<organism evidence="2 3">
    <name type="scientific">Burkholderia ambifaria IOP40-10</name>
    <dbReference type="NCBI Taxonomy" id="396596"/>
    <lineage>
        <taxon>Bacteria</taxon>
        <taxon>Pseudomonadati</taxon>
        <taxon>Pseudomonadota</taxon>
        <taxon>Betaproteobacteria</taxon>
        <taxon>Burkholderiales</taxon>
        <taxon>Burkholderiaceae</taxon>
        <taxon>Burkholderia</taxon>
        <taxon>Burkholderia cepacia complex</taxon>
    </lineage>
</organism>
<feature type="transmembrane region" description="Helical" evidence="1">
    <location>
        <begin position="47"/>
        <end position="69"/>
    </location>
</feature>
<feature type="transmembrane region" description="Helical" evidence="1">
    <location>
        <begin position="89"/>
        <end position="106"/>
    </location>
</feature>
<keyword evidence="1" id="KW-0812">Transmembrane</keyword>
<comment type="caution">
    <text evidence="2">The sequence shown here is derived from an EMBL/GenBank/DDBJ whole genome shotgun (WGS) entry which is preliminary data.</text>
</comment>
<dbReference type="AlphaFoldDB" id="B1F9D5"/>
<proteinExistence type="predicted"/>
<keyword evidence="1" id="KW-0472">Membrane</keyword>
<evidence type="ECO:0000313" key="2">
    <source>
        <dbReference type="EMBL" id="EDT05907.1"/>
    </source>
</evidence>
<evidence type="ECO:0000313" key="3">
    <source>
        <dbReference type="Proteomes" id="UP000005463"/>
    </source>
</evidence>
<gene>
    <name evidence="2" type="ORF">BamIOP4010DRAFT_0644</name>
</gene>
<dbReference type="Proteomes" id="UP000005463">
    <property type="component" value="Unassembled WGS sequence"/>
</dbReference>
<dbReference type="PATRIC" id="fig|396596.7.peg.7426"/>
<dbReference type="EMBL" id="ABLC01000006">
    <property type="protein sequence ID" value="EDT05907.1"/>
    <property type="molecule type" value="Genomic_DNA"/>
</dbReference>
<accession>B1F9D5</accession>